<dbReference type="Gene3D" id="3.40.30.10">
    <property type="entry name" value="Glutaredoxin"/>
    <property type="match status" value="1"/>
</dbReference>
<gene>
    <name evidence="6" type="primary">resA_74</name>
    <name evidence="6" type="ORF">SDC9_77319</name>
</gene>
<feature type="domain" description="Thioredoxin" evidence="5">
    <location>
        <begin position="247"/>
        <end position="385"/>
    </location>
</feature>
<comment type="caution">
    <text evidence="6">The sequence shown here is derived from an EMBL/GenBank/DDBJ whole genome shotgun (WGS) entry which is preliminary data.</text>
</comment>
<dbReference type="InterPro" id="IPR013766">
    <property type="entry name" value="Thioredoxin_domain"/>
</dbReference>
<organism evidence="6">
    <name type="scientific">bioreactor metagenome</name>
    <dbReference type="NCBI Taxonomy" id="1076179"/>
    <lineage>
        <taxon>unclassified sequences</taxon>
        <taxon>metagenomes</taxon>
        <taxon>ecological metagenomes</taxon>
    </lineage>
</organism>
<dbReference type="SUPFAM" id="SSF52833">
    <property type="entry name" value="Thioredoxin-like"/>
    <property type="match status" value="1"/>
</dbReference>
<dbReference type="PANTHER" id="PTHR42852">
    <property type="entry name" value="THIOL:DISULFIDE INTERCHANGE PROTEIN DSBE"/>
    <property type="match status" value="1"/>
</dbReference>
<dbReference type="InterPro" id="IPR050553">
    <property type="entry name" value="Thioredoxin_ResA/DsbE_sf"/>
</dbReference>
<comment type="subcellular location">
    <subcellularLocation>
        <location evidence="1">Cell envelope</location>
    </subcellularLocation>
</comment>
<evidence type="ECO:0000313" key="6">
    <source>
        <dbReference type="EMBL" id="MPM30769.1"/>
    </source>
</evidence>
<dbReference type="GO" id="GO:0017004">
    <property type="term" value="P:cytochrome complex assembly"/>
    <property type="evidence" value="ECO:0007669"/>
    <property type="project" value="UniProtKB-KW"/>
</dbReference>
<dbReference type="PROSITE" id="PS51352">
    <property type="entry name" value="THIOREDOXIN_2"/>
    <property type="match status" value="1"/>
</dbReference>
<sequence>MLNNIRVGSRLMLLSASLLLSLATGAQNKKIVVSGSVKFDYPDAKMQIIKQDGAVKSVVAEFDIDSNNNFRYEMEVKEAGVYTLDCKKWESIRFWAEDENVHVRFRGVDTAKIKIKNPAYYMIEKSGPKNELMNQINFEQHRNYQSMIALNQMLYRVKYLDDSSQKVATDAVFGFLNDDYSSRIAHLADVYHDRTSAVVLLNMLNEEKESARIEKIIASINKIDPQYPPLLKVLERQKADKENRERVKIGAVAPEFSFPSPDGKMFGPKNFRGKLLLIDFWASWCGPCRAEIPNLLDAYEKFKAQGVEFLSVSIDKGTKEWLKALEDENMPWPQVLAPNSGNELMQQYQFSGIPFIILIDRDGKIVAKNLRGEALAKAIENQLKK</sequence>
<dbReference type="InterPro" id="IPR000866">
    <property type="entry name" value="AhpC/TSA"/>
</dbReference>
<dbReference type="AlphaFoldDB" id="A0A644YR37"/>
<dbReference type="PROSITE" id="PS00194">
    <property type="entry name" value="THIOREDOXIN_1"/>
    <property type="match status" value="1"/>
</dbReference>
<evidence type="ECO:0000256" key="1">
    <source>
        <dbReference type="ARBA" id="ARBA00004196"/>
    </source>
</evidence>
<keyword evidence="2" id="KW-0201">Cytochrome c-type biogenesis</keyword>
<reference evidence="6" key="1">
    <citation type="submission" date="2019-08" db="EMBL/GenBank/DDBJ databases">
        <authorList>
            <person name="Kucharzyk K."/>
            <person name="Murdoch R.W."/>
            <person name="Higgins S."/>
            <person name="Loffler F."/>
        </authorList>
    </citation>
    <scope>NUCLEOTIDE SEQUENCE</scope>
</reference>
<keyword evidence="3" id="KW-1015">Disulfide bond</keyword>
<evidence type="ECO:0000256" key="4">
    <source>
        <dbReference type="ARBA" id="ARBA00023284"/>
    </source>
</evidence>
<evidence type="ECO:0000256" key="3">
    <source>
        <dbReference type="ARBA" id="ARBA00023157"/>
    </source>
</evidence>
<protein>
    <submittedName>
        <fullName evidence="6">Thiol-disulfide oxidoreductase ResA</fullName>
    </submittedName>
</protein>
<dbReference type="GO" id="GO:0030313">
    <property type="term" value="C:cell envelope"/>
    <property type="evidence" value="ECO:0007669"/>
    <property type="project" value="UniProtKB-SubCell"/>
</dbReference>
<evidence type="ECO:0000259" key="5">
    <source>
        <dbReference type="PROSITE" id="PS51352"/>
    </source>
</evidence>
<dbReference type="EMBL" id="VSSQ01005884">
    <property type="protein sequence ID" value="MPM30769.1"/>
    <property type="molecule type" value="Genomic_DNA"/>
</dbReference>
<dbReference type="InterPro" id="IPR036249">
    <property type="entry name" value="Thioredoxin-like_sf"/>
</dbReference>
<dbReference type="Pfam" id="PF00578">
    <property type="entry name" value="AhpC-TSA"/>
    <property type="match status" value="1"/>
</dbReference>
<keyword evidence="4" id="KW-0676">Redox-active center</keyword>
<dbReference type="InterPro" id="IPR017937">
    <property type="entry name" value="Thioredoxin_CS"/>
</dbReference>
<proteinExistence type="predicted"/>
<accession>A0A644YR37</accession>
<name>A0A644YR37_9ZZZZ</name>
<evidence type="ECO:0000256" key="2">
    <source>
        <dbReference type="ARBA" id="ARBA00022748"/>
    </source>
</evidence>
<dbReference type="CDD" id="cd02966">
    <property type="entry name" value="TlpA_like_family"/>
    <property type="match status" value="1"/>
</dbReference>
<dbReference type="PANTHER" id="PTHR42852:SF6">
    <property type="entry name" value="THIOL:DISULFIDE INTERCHANGE PROTEIN DSBE"/>
    <property type="match status" value="1"/>
</dbReference>